<comment type="caution">
    <text evidence="2">The sequence shown here is derived from an EMBL/GenBank/DDBJ whole genome shotgun (WGS) entry which is preliminary data.</text>
</comment>
<dbReference type="RefSeq" id="WP_007417584.1">
    <property type="nucleotide sequence ID" value="NZ_ABOX02000044.1"/>
</dbReference>
<evidence type="ECO:0000313" key="3">
    <source>
        <dbReference type="Proteomes" id="UP000003688"/>
    </source>
</evidence>
<keyword evidence="1" id="KW-0812">Transmembrane</keyword>
<feature type="transmembrane region" description="Helical" evidence="1">
    <location>
        <begin position="176"/>
        <end position="194"/>
    </location>
</feature>
<feature type="transmembrane region" description="Helical" evidence="1">
    <location>
        <begin position="102"/>
        <end position="120"/>
    </location>
</feature>
<keyword evidence="1" id="KW-1133">Transmembrane helix</keyword>
<accession>B9XP48</accession>
<protein>
    <submittedName>
        <fullName evidence="2">Uncharacterized protein</fullName>
    </submittedName>
</protein>
<proteinExistence type="predicted"/>
<evidence type="ECO:0000256" key="1">
    <source>
        <dbReference type="SAM" id="Phobius"/>
    </source>
</evidence>
<gene>
    <name evidence="2" type="ORF">Cflav_PD6147</name>
</gene>
<dbReference type="AlphaFoldDB" id="B9XP48"/>
<organism evidence="2 3">
    <name type="scientific">Pedosphaera parvula (strain Ellin514)</name>
    <dbReference type="NCBI Taxonomy" id="320771"/>
    <lineage>
        <taxon>Bacteria</taxon>
        <taxon>Pseudomonadati</taxon>
        <taxon>Verrucomicrobiota</taxon>
        <taxon>Pedosphaerae</taxon>
        <taxon>Pedosphaerales</taxon>
        <taxon>Pedosphaeraceae</taxon>
        <taxon>Pedosphaera</taxon>
    </lineage>
</organism>
<dbReference type="Proteomes" id="UP000003688">
    <property type="component" value="Unassembled WGS sequence"/>
</dbReference>
<keyword evidence="3" id="KW-1185">Reference proteome</keyword>
<feature type="transmembrane region" description="Helical" evidence="1">
    <location>
        <begin position="140"/>
        <end position="164"/>
    </location>
</feature>
<sequence length="214" mass="25267">MKELTIGPDTVHVTPEAVWILAVREMPGWTVREFCRKPIYFQQRKYFLLKKEKGPPPYAMTYVLAPWSENEAEQSQDFIVYDEDYVAHREGGSRSHRRNDRLYHALIWFYPFIGFFWSSTKERFFMPVGFEAKEATGVSIMLEFCLAMVQAILIFFLGSGIFNLCFGREIWGLKVFWLDFAVFLILPVDCLVRYGRLLKGDEVQIGFLEWVFRR</sequence>
<name>B9XP48_PEDPL</name>
<dbReference type="EMBL" id="ABOX02000044">
    <property type="protein sequence ID" value="EEF58404.1"/>
    <property type="molecule type" value="Genomic_DNA"/>
</dbReference>
<reference evidence="2 3" key="1">
    <citation type="journal article" date="2011" name="J. Bacteriol.">
        <title>Genome sequence of 'Pedosphaera parvula' Ellin514, an aerobic Verrucomicrobial isolate from pasture soil.</title>
        <authorList>
            <person name="Kant R."/>
            <person name="van Passel M.W."/>
            <person name="Sangwan P."/>
            <person name="Palva A."/>
            <person name="Lucas S."/>
            <person name="Copeland A."/>
            <person name="Lapidus A."/>
            <person name="Glavina Del Rio T."/>
            <person name="Dalin E."/>
            <person name="Tice H."/>
            <person name="Bruce D."/>
            <person name="Goodwin L."/>
            <person name="Pitluck S."/>
            <person name="Chertkov O."/>
            <person name="Larimer F.W."/>
            <person name="Land M.L."/>
            <person name="Hauser L."/>
            <person name="Brettin T.S."/>
            <person name="Detter J.C."/>
            <person name="Han S."/>
            <person name="de Vos W.M."/>
            <person name="Janssen P.H."/>
            <person name="Smidt H."/>
        </authorList>
    </citation>
    <scope>NUCLEOTIDE SEQUENCE [LARGE SCALE GENOMIC DNA]</scope>
    <source>
        <strain evidence="2 3">Ellin514</strain>
    </source>
</reference>
<evidence type="ECO:0000313" key="2">
    <source>
        <dbReference type="EMBL" id="EEF58404.1"/>
    </source>
</evidence>
<keyword evidence="1" id="KW-0472">Membrane</keyword>